<sequence length="427" mass="47728">MAEAVARAYRPNKAVDKYLREYAEAESQGFEGIEERWRAALVIPAFAEDYQRLKRVAEALTKTDCLQIWVINAPVSAEADALATTRECLRQAQNEGRTLWRRANLQLVETAGRSILLVDRCAEEALIPKESGVGLARKIGGDIALALVVAGYLQTPWIHFTDADAELPSDYFEQAPQQAGDAVALVHPFRHRGEGDARQQLLMQLYESKLRYYVAGLQKAGSPYAFHTIGSTLACRTDAYAMVRGMPLRAAAEDFYLLNKLAKLGPIMQTKGGDIVLSGRLSRRVPFGTGPALQKALEGDGAVFFYHPATYQCLRILLQSVTALWRLREQPEAALADISSELGAYTGREDLAGSALEAFAIAGAVRRFAAQSSTEQAFRRHFHCWFDGFQTLKWIHWWRDNLYPSIHCDHDEQVYALMNDIEDKDEV</sequence>
<dbReference type="EMBL" id="CP000155">
    <property type="protein sequence ID" value="ABC31639.1"/>
    <property type="molecule type" value="Genomic_DNA"/>
</dbReference>
<name>Q2SCI5_HAHCH</name>
<organism evidence="1 2">
    <name type="scientific">Hahella chejuensis (strain KCTC 2396)</name>
    <dbReference type="NCBI Taxonomy" id="349521"/>
    <lineage>
        <taxon>Bacteria</taxon>
        <taxon>Pseudomonadati</taxon>
        <taxon>Pseudomonadota</taxon>
        <taxon>Gammaproteobacteria</taxon>
        <taxon>Oceanospirillales</taxon>
        <taxon>Hahellaceae</taxon>
        <taxon>Hahella</taxon>
    </lineage>
</organism>
<evidence type="ECO:0000313" key="2">
    <source>
        <dbReference type="Proteomes" id="UP000000238"/>
    </source>
</evidence>
<protein>
    <recommendedName>
        <fullName evidence="3">Glycosyltransferase involved in cell wall biogenesis</fullName>
    </recommendedName>
</protein>
<dbReference type="Proteomes" id="UP000000238">
    <property type="component" value="Chromosome"/>
</dbReference>
<dbReference type="InterPro" id="IPR029044">
    <property type="entry name" value="Nucleotide-diphossugar_trans"/>
</dbReference>
<dbReference type="KEGG" id="hch:HCH_04950"/>
<reference evidence="1 2" key="1">
    <citation type="journal article" date="2005" name="Nucleic Acids Res.">
        <title>Genomic blueprint of Hahella chejuensis, a marine microbe producing an algicidal agent.</title>
        <authorList>
            <person name="Jeong H."/>
            <person name="Yim J.H."/>
            <person name="Lee C."/>
            <person name="Choi S.-H."/>
            <person name="Park Y.K."/>
            <person name="Yoon S.H."/>
            <person name="Hur C.-G."/>
            <person name="Kang H.-Y."/>
            <person name="Kim D."/>
            <person name="Lee H.H."/>
            <person name="Park K.H."/>
            <person name="Park S.-H."/>
            <person name="Park H.-S."/>
            <person name="Lee H.K."/>
            <person name="Oh T.K."/>
            <person name="Kim J.F."/>
        </authorList>
    </citation>
    <scope>NUCLEOTIDE SEQUENCE [LARGE SCALE GENOMIC DNA]</scope>
    <source>
        <strain evidence="1 2">KCTC 2396</strain>
    </source>
</reference>
<dbReference type="HOGENOM" id="CLU_048229_0_0_6"/>
<dbReference type="STRING" id="349521.HCH_04950"/>
<dbReference type="AlphaFoldDB" id="Q2SCI5"/>
<gene>
    <name evidence="1" type="ordered locus">HCH_04950</name>
</gene>
<evidence type="ECO:0000313" key="1">
    <source>
        <dbReference type="EMBL" id="ABC31639.1"/>
    </source>
</evidence>
<accession>Q2SCI5</accession>
<evidence type="ECO:0008006" key="3">
    <source>
        <dbReference type="Google" id="ProtNLM"/>
    </source>
</evidence>
<proteinExistence type="predicted"/>
<dbReference type="SUPFAM" id="SSF53448">
    <property type="entry name" value="Nucleotide-diphospho-sugar transferases"/>
    <property type="match status" value="1"/>
</dbReference>
<dbReference type="eggNOG" id="COG1215">
    <property type="taxonomic scope" value="Bacteria"/>
</dbReference>
<keyword evidence="2" id="KW-1185">Reference proteome</keyword>